<keyword evidence="5 17" id="KW-0479">Metal-binding</keyword>
<keyword evidence="14" id="KW-0449">Lipoprotein</keyword>
<keyword evidence="7 17" id="KW-0862">Zinc</keyword>
<keyword evidence="22" id="KW-1185">Reference proteome</keyword>
<feature type="domain" description="Superoxide dismutase copper/zinc binding" evidence="20">
    <location>
        <begin position="82"/>
        <end position="232"/>
    </location>
</feature>
<evidence type="ECO:0000256" key="19">
    <source>
        <dbReference type="SAM" id="SignalP"/>
    </source>
</evidence>
<keyword evidence="8" id="KW-0049">Antioxidant</keyword>
<evidence type="ECO:0000259" key="20">
    <source>
        <dbReference type="Pfam" id="PF00080"/>
    </source>
</evidence>
<evidence type="ECO:0000256" key="5">
    <source>
        <dbReference type="ARBA" id="ARBA00022723"/>
    </source>
</evidence>
<dbReference type="PANTHER" id="PTHR10003">
    <property type="entry name" value="SUPEROXIDE DISMUTASE CU-ZN -RELATED"/>
    <property type="match status" value="1"/>
</dbReference>
<protein>
    <recommendedName>
        <fullName evidence="3 17">Superoxide dismutase [Cu-Zn]</fullName>
        <ecNumber evidence="2 17">1.15.1.1</ecNumber>
    </recommendedName>
</protein>
<evidence type="ECO:0000256" key="11">
    <source>
        <dbReference type="ARBA" id="ARBA00023136"/>
    </source>
</evidence>
<keyword evidence="9 17" id="KW-0560">Oxidoreductase</keyword>
<keyword evidence="4" id="KW-1003">Cell membrane</keyword>
<feature type="region of interest" description="Disordered" evidence="18">
    <location>
        <begin position="121"/>
        <end position="156"/>
    </location>
</feature>
<evidence type="ECO:0000256" key="2">
    <source>
        <dbReference type="ARBA" id="ARBA00012682"/>
    </source>
</evidence>
<dbReference type="GO" id="GO:0005507">
    <property type="term" value="F:copper ion binding"/>
    <property type="evidence" value="ECO:0007669"/>
    <property type="project" value="InterPro"/>
</dbReference>
<keyword evidence="12" id="KW-0564">Palmitate</keyword>
<sequence>MFKTVAAAALFTVPALALSACSSPEVPSDAPGTTPSIWTGSPAPSAPPEEDSGHGDEHGQAAKGETLTAELKLADGTPVAEATIEFTGDYATVTVETTKSGELTPGFHGLHIHQVGKCEANSVAPTGGNPGNFNSAGGHFQVPGHSGHPSSGDLSSLQVREDGSAKLVTTTDAFTAEDLTSGAGTSIIIHEKADNFANIPPERYTQINGDPPPDQTTLATGDAGARVACGVITAG</sequence>
<evidence type="ECO:0000256" key="6">
    <source>
        <dbReference type="ARBA" id="ARBA00022729"/>
    </source>
</evidence>
<feature type="chain" id="PRO_5038733955" description="Superoxide dismutase [Cu-Zn]" evidence="19">
    <location>
        <begin position="20"/>
        <end position="235"/>
    </location>
</feature>
<keyword evidence="6 19" id="KW-0732">Signal</keyword>
<name>A0A5N5VCR5_MYCPH</name>
<evidence type="ECO:0000313" key="22">
    <source>
        <dbReference type="Proteomes" id="UP000325690"/>
    </source>
</evidence>
<evidence type="ECO:0000256" key="18">
    <source>
        <dbReference type="SAM" id="MobiDB-lite"/>
    </source>
</evidence>
<dbReference type="Gene3D" id="2.60.40.200">
    <property type="entry name" value="Superoxide dismutase, copper/zinc binding domain"/>
    <property type="match status" value="1"/>
</dbReference>
<evidence type="ECO:0000256" key="15">
    <source>
        <dbReference type="ARBA" id="ARBA00024900"/>
    </source>
</evidence>
<evidence type="ECO:0000313" key="21">
    <source>
        <dbReference type="EMBL" id="KAB7759753.1"/>
    </source>
</evidence>
<evidence type="ECO:0000256" key="8">
    <source>
        <dbReference type="ARBA" id="ARBA00022862"/>
    </source>
</evidence>
<proteinExistence type="inferred from homology"/>
<keyword evidence="11" id="KW-0472">Membrane</keyword>
<gene>
    <name evidence="21" type="ORF">MPHL21000_01635</name>
</gene>
<evidence type="ECO:0000256" key="9">
    <source>
        <dbReference type="ARBA" id="ARBA00023002"/>
    </source>
</evidence>
<dbReference type="PROSITE" id="PS00332">
    <property type="entry name" value="SOD_CU_ZN_2"/>
    <property type="match status" value="1"/>
</dbReference>
<dbReference type="SUPFAM" id="SSF49329">
    <property type="entry name" value="Cu,Zn superoxide dismutase-like"/>
    <property type="match status" value="1"/>
</dbReference>
<evidence type="ECO:0000256" key="3">
    <source>
        <dbReference type="ARBA" id="ARBA00020928"/>
    </source>
</evidence>
<evidence type="ECO:0000256" key="4">
    <source>
        <dbReference type="ARBA" id="ARBA00022475"/>
    </source>
</evidence>
<evidence type="ECO:0000256" key="17">
    <source>
        <dbReference type="RuleBase" id="RU000393"/>
    </source>
</evidence>
<feature type="compositionally biased region" description="Basic and acidic residues" evidence="18">
    <location>
        <begin position="51"/>
        <end position="60"/>
    </location>
</feature>
<dbReference type="InterPro" id="IPR018152">
    <property type="entry name" value="SOD_Cu/Zn_BS"/>
</dbReference>
<feature type="signal peptide" evidence="19">
    <location>
        <begin position="1"/>
        <end position="19"/>
    </location>
</feature>
<dbReference type="InterPro" id="IPR036423">
    <property type="entry name" value="SOD-like_Cu/Zn_dom_sf"/>
</dbReference>
<evidence type="ECO:0000256" key="12">
    <source>
        <dbReference type="ARBA" id="ARBA00023139"/>
    </source>
</evidence>
<evidence type="ECO:0000256" key="16">
    <source>
        <dbReference type="ARBA" id="ARBA00049204"/>
    </source>
</evidence>
<dbReference type="InterPro" id="IPR024134">
    <property type="entry name" value="SOD_Cu/Zn_/chaperone"/>
</dbReference>
<keyword evidence="13" id="KW-1015">Disulfide bond</keyword>
<comment type="cofactor">
    <cofactor evidence="17">
        <name>Zn(2+)</name>
        <dbReference type="ChEBI" id="CHEBI:29105"/>
    </cofactor>
    <text evidence="17">Binds 1 zinc ion per subunit.</text>
</comment>
<reference evidence="21 22" key="1">
    <citation type="submission" date="2012-10" db="EMBL/GenBank/DDBJ databases">
        <title>The draft sequence of the Mycobacterium pheli genome.</title>
        <authorList>
            <person name="Pettersson B.M.F."/>
            <person name="Das S."/>
            <person name="Dasgupta S."/>
            <person name="Bhattacharya A."/>
            <person name="Kirsebom L.A."/>
        </authorList>
    </citation>
    <scope>NUCLEOTIDE SEQUENCE [LARGE SCALE GENOMIC DNA]</scope>
    <source>
        <strain evidence="21 22">CCUG 21000</strain>
    </source>
</reference>
<dbReference type="InterPro" id="IPR001424">
    <property type="entry name" value="SOD_Cu_Zn_dom"/>
</dbReference>
<dbReference type="GO" id="GO:0004784">
    <property type="term" value="F:superoxide dismutase activity"/>
    <property type="evidence" value="ECO:0007669"/>
    <property type="project" value="UniProtKB-EC"/>
</dbReference>
<dbReference type="RefSeq" id="WP_003887058.1">
    <property type="nucleotide sequence ID" value="NZ_ANBO01000001.1"/>
</dbReference>
<comment type="similarity">
    <text evidence="1 17">Belongs to the Cu-Zn superoxide dismutase family.</text>
</comment>
<comment type="function">
    <text evidence="15">Destroys radicals which are normally produced within the cells and which are toxic to biological systems. May play a role in favoring mycobacterial survival in phagocytes.</text>
</comment>
<comment type="catalytic activity">
    <reaction evidence="16 17">
        <text>2 superoxide + 2 H(+) = H2O2 + O2</text>
        <dbReference type="Rhea" id="RHEA:20696"/>
        <dbReference type="ChEBI" id="CHEBI:15378"/>
        <dbReference type="ChEBI" id="CHEBI:15379"/>
        <dbReference type="ChEBI" id="CHEBI:16240"/>
        <dbReference type="ChEBI" id="CHEBI:18421"/>
        <dbReference type="EC" id="1.15.1.1"/>
    </reaction>
</comment>
<dbReference type="PROSITE" id="PS51257">
    <property type="entry name" value="PROKAR_LIPOPROTEIN"/>
    <property type="match status" value="1"/>
</dbReference>
<dbReference type="GeneID" id="74304839"/>
<accession>A0A5N5VCR5</accession>
<dbReference type="AlphaFoldDB" id="A0A5N5VCR5"/>
<evidence type="ECO:0000256" key="7">
    <source>
        <dbReference type="ARBA" id="ARBA00022833"/>
    </source>
</evidence>
<dbReference type="EMBL" id="ANBP01000001">
    <property type="protein sequence ID" value="KAB7759753.1"/>
    <property type="molecule type" value="Genomic_DNA"/>
</dbReference>
<comment type="caution">
    <text evidence="21">The sequence shown here is derived from an EMBL/GenBank/DDBJ whole genome shotgun (WGS) entry which is preliminary data.</text>
</comment>
<dbReference type="NCBIfam" id="NF047631">
    <property type="entry name" value="SodCMycob"/>
    <property type="match status" value="1"/>
</dbReference>
<evidence type="ECO:0000256" key="1">
    <source>
        <dbReference type="ARBA" id="ARBA00010457"/>
    </source>
</evidence>
<evidence type="ECO:0000256" key="14">
    <source>
        <dbReference type="ARBA" id="ARBA00023288"/>
    </source>
</evidence>
<dbReference type="Proteomes" id="UP000325690">
    <property type="component" value="Unassembled WGS sequence"/>
</dbReference>
<dbReference type="EC" id="1.15.1.1" evidence="2 17"/>
<evidence type="ECO:0000256" key="10">
    <source>
        <dbReference type="ARBA" id="ARBA00023008"/>
    </source>
</evidence>
<evidence type="ECO:0000256" key="13">
    <source>
        <dbReference type="ARBA" id="ARBA00023157"/>
    </source>
</evidence>
<feature type="region of interest" description="Disordered" evidence="18">
    <location>
        <begin position="22"/>
        <end position="61"/>
    </location>
</feature>
<organism evidence="21 22">
    <name type="scientific">Mycolicibacterium phlei DSM 43239 = CCUG 21000</name>
    <dbReference type="NCBI Taxonomy" id="1226750"/>
    <lineage>
        <taxon>Bacteria</taxon>
        <taxon>Bacillati</taxon>
        <taxon>Actinomycetota</taxon>
        <taxon>Actinomycetes</taxon>
        <taxon>Mycobacteriales</taxon>
        <taxon>Mycobacteriaceae</taxon>
        <taxon>Mycolicibacterium</taxon>
    </lineage>
</organism>
<comment type="cofactor">
    <cofactor evidence="17">
        <name>Cu cation</name>
        <dbReference type="ChEBI" id="CHEBI:23378"/>
    </cofactor>
    <text evidence="17">Binds 1 copper ion per subunit.</text>
</comment>
<dbReference type="FunFam" id="2.60.40.200:FF:000012">
    <property type="entry name" value="Superoxide dismutase [Cu-Zn]"/>
    <property type="match status" value="1"/>
</dbReference>
<dbReference type="Pfam" id="PF00080">
    <property type="entry name" value="Sod_Cu"/>
    <property type="match status" value="1"/>
</dbReference>
<keyword evidence="10 17" id="KW-0186">Copper</keyword>